<comment type="subcellular location">
    <subcellularLocation>
        <location evidence="1">Membrane</location>
        <topology evidence="1">Multi-pass membrane protein</topology>
    </subcellularLocation>
</comment>
<sequence length="476" mass="53661">MDEKRVVEVEEVKSVPYSSSDEHETLLRPTERKEEKIISNSGFYFTYFTFLLCGVCTVFPWNVFITAKPLQDPCRGISCDATRVGLPGTEGQHARYAYFDDKLSENITNAANTTSYKDLLEVFFGIGSQVTSLVMQFVMTSVIYRISLDLRMYLSLGGMLLIFLITAVLAWVPVFDWLNVFYYTTVATVIFISAFSAIFQSSTFGLSGVFPKEFMHATMIGQGIGGVVVSVFEIFILAVIPDREYAISGFVYFLCAFIVILVTIVSYASMVRQPFAMPYINDARFEDSLNIQNSGRKKMPPFFSIFKKIWLPAVSVCLVFTVTLGCFPGLLVMVKSYSLNETWRETFFTPVVCFLFFNFWDFVGRTSSFLQLPSEKRLGFLGFLVVLRLAFYPLFAFCNIQPRHHTDVIFDDDIYPMIYVTLFGFTNGYFGSLCVMYGPKLVAPELQETAGAMMSFFLVLGLAIGSLSSLAVLAFV</sequence>
<feature type="transmembrane region" description="Helical" evidence="7">
    <location>
        <begin position="417"/>
        <end position="438"/>
    </location>
</feature>
<keyword evidence="9" id="KW-1185">Reference proteome</keyword>
<keyword evidence="6 7" id="KW-0472">Membrane</keyword>
<feature type="transmembrane region" description="Helical" evidence="7">
    <location>
        <begin position="180"/>
        <end position="199"/>
    </location>
</feature>
<keyword evidence="3" id="KW-0813">Transport</keyword>
<feature type="transmembrane region" description="Helical" evidence="7">
    <location>
        <begin position="42"/>
        <end position="63"/>
    </location>
</feature>
<evidence type="ECO:0000256" key="1">
    <source>
        <dbReference type="ARBA" id="ARBA00004141"/>
    </source>
</evidence>
<dbReference type="GO" id="GO:0005337">
    <property type="term" value="F:nucleoside transmembrane transporter activity"/>
    <property type="evidence" value="ECO:0007669"/>
    <property type="project" value="InterPro"/>
</dbReference>
<evidence type="ECO:0000313" key="8">
    <source>
        <dbReference type="EMBL" id="KAJ8045794.1"/>
    </source>
</evidence>
<organism evidence="8 9">
    <name type="scientific">Holothuria leucospilota</name>
    <name type="common">Black long sea cucumber</name>
    <name type="synonym">Mertensiothuria leucospilota</name>
    <dbReference type="NCBI Taxonomy" id="206669"/>
    <lineage>
        <taxon>Eukaryota</taxon>
        <taxon>Metazoa</taxon>
        <taxon>Echinodermata</taxon>
        <taxon>Eleutherozoa</taxon>
        <taxon>Echinozoa</taxon>
        <taxon>Holothuroidea</taxon>
        <taxon>Aspidochirotacea</taxon>
        <taxon>Aspidochirotida</taxon>
        <taxon>Holothuriidae</taxon>
        <taxon>Holothuria</taxon>
    </lineage>
</organism>
<name>A0A9Q1HGM6_HOLLE</name>
<feature type="transmembrane region" description="Helical" evidence="7">
    <location>
        <begin position="246"/>
        <end position="268"/>
    </location>
</feature>
<dbReference type="GO" id="GO:0005886">
    <property type="term" value="C:plasma membrane"/>
    <property type="evidence" value="ECO:0007669"/>
    <property type="project" value="TreeGrafter"/>
</dbReference>
<accession>A0A9Q1HGM6</accession>
<keyword evidence="4 7" id="KW-0812">Transmembrane</keyword>
<dbReference type="InterPro" id="IPR036259">
    <property type="entry name" value="MFS_trans_sf"/>
</dbReference>
<feature type="transmembrane region" description="Helical" evidence="7">
    <location>
        <begin position="122"/>
        <end position="146"/>
    </location>
</feature>
<feature type="transmembrane region" description="Helical" evidence="7">
    <location>
        <begin position="378"/>
        <end position="397"/>
    </location>
</feature>
<proteinExistence type="inferred from homology"/>
<dbReference type="SUPFAM" id="SSF103473">
    <property type="entry name" value="MFS general substrate transporter"/>
    <property type="match status" value="1"/>
</dbReference>
<feature type="transmembrane region" description="Helical" evidence="7">
    <location>
        <begin position="346"/>
        <end position="366"/>
    </location>
</feature>
<feature type="transmembrane region" description="Helical" evidence="7">
    <location>
        <begin position="309"/>
        <end position="334"/>
    </location>
</feature>
<evidence type="ECO:0000256" key="2">
    <source>
        <dbReference type="ARBA" id="ARBA00007965"/>
    </source>
</evidence>
<comment type="similarity">
    <text evidence="2">Belongs to the SLC29A/ENT transporter (TC 2.A.57) family.</text>
</comment>
<evidence type="ECO:0000256" key="4">
    <source>
        <dbReference type="ARBA" id="ARBA00022692"/>
    </source>
</evidence>
<dbReference type="PRINTS" id="PR01130">
    <property type="entry name" value="DERENTRNSPRT"/>
</dbReference>
<feature type="transmembrane region" description="Helical" evidence="7">
    <location>
        <begin position="220"/>
        <end position="240"/>
    </location>
</feature>
<evidence type="ECO:0000256" key="3">
    <source>
        <dbReference type="ARBA" id="ARBA00022448"/>
    </source>
</evidence>
<evidence type="ECO:0000313" key="9">
    <source>
        <dbReference type="Proteomes" id="UP001152320"/>
    </source>
</evidence>
<dbReference type="Pfam" id="PF01733">
    <property type="entry name" value="Nucleoside_tran"/>
    <property type="match status" value="1"/>
</dbReference>
<dbReference type="PANTHER" id="PTHR10332">
    <property type="entry name" value="EQUILIBRATIVE NUCLEOSIDE TRANSPORTER"/>
    <property type="match status" value="1"/>
</dbReference>
<protein>
    <submittedName>
        <fullName evidence="8">Equilibrative nucleoside transporter 1</fullName>
    </submittedName>
</protein>
<feature type="transmembrane region" description="Helical" evidence="7">
    <location>
        <begin position="450"/>
        <end position="475"/>
    </location>
</feature>
<gene>
    <name evidence="8" type="ORF">HOLleu_08877</name>
</gene>
<dbReference type="Proteomes" id="UP001152320">
    <property type="component" value="Chromosome 3"/>
</dbReference>
<dbReference type="OrthoDB" id="1856718at2759"/>
<dbReference type="PIRSF" id="PIRSF016379">
    <property type="entry name" value="ENT"/>
    <property type="match status" value="1"/>
</dbReference>
<dbReference type="PANTHER" id="PTHR10332:SF88">
    <property type="entry name" value="EQUILIBRATIVE NUCLEOSIDE TRANSPORTER 1, ISOFORM A"/>
    <property type="match status" value="1"/>
</dbReference>
<dbReference type="EMBL" id="JAIZAY010000003">
    <property type="protein sequence ID" value="KAJ8045794.1"/>
    <property type="molecule type" value="Genomic_DNA"/>
</dbReference>
<comment type="caution">
    <text evidence="8">The sequence shown here is derived from an EMBL/GenBank/DDBJ whole genome shotgun (WGS) entry which is preliminary data.</text>
</comment>
<keyword evidence="5 7" id="KW-1133">Transmembrane helix</keyword>
<dbReference type="AlphaFoldDB" id="A0A9Q1HGM6"/>
<dbReference type="InterPro" id="IPR002259">
    <property type="entry name" value="Eqnu_transpt"/>
</dbReference>
<evidence type="ECO:0000256" key="5">
    <source>
        <dbReference type="ARBA" id="ARBA00022989"/>
    </source>
</evidence>
<reference evidence="8" key="1">
    <citation type="submission" date="2021-10" db="EMBL/GenBank/DDBJ databases">
        <title>Tropical sea cucumber genome reveals ecological adaptation and Cuvierian tubules defense mechanism.</title>
        <authorList>
            <person name="Chen T."/>
        </authorList>
    </citation>
    <scope>NUCLEOTIDE SEQUENCE</scope>
    <source>
        <strain evidence="8">Nanhai2018</strain>
        <tissue evidence="8">Muscle</tissue>
    </source>
</reference>
<evidence type="ECO:0000256" key="7">
    <source>
        <dbReference type="SAM" id="Phobius"/>
    </source>
</evidence>
<feature type="transmembrane region" description="Helical" evidence="7">
    <location>
        <begin position="153"/>
        <end position="174"/>
    </location>
</feature>
<evidence type="ECO:0000256" key="6">
    <source>
        <dbReference type="ARBA" id="ARBA00023136"/>
    </source>
</evidence>